<dbReference type="AlphaFoldDB" id="A0A816T791"/>
<feature type="compositionally biased region" description="Low complexity" evidence="1">
    <location>
        <begin position="20"/>
        <end position="31"/>
    </location>
</feature>
<feature type="compositionally biased region" description="Polar residues" evidence="1">
    <location>
        <begin position="32"/>
        <end position="50"/>
    </location>
</feature>
<dbReference type="PROSITE" id="PS51523">
    <property type="entry name" value="ZF_HD_DIMER"/>
    <property type="match status" value="1"/>
</dbReference>
<proteinExistence type="predicted"/>
<reference evidence="3" key="1">
    <citation type="submission" date="2021-01" db="EMBL/GenBank/DDBJ databases">
        <authorList>
            <consortium name="Genoscope - CEA"/>
            <person name="William W."/>
        </authorList>
    </citation>
    <scope>NUCLEOTIDE SEQUENCE</scope>
</reference>
<feature type="domain" description="ZF-HD dimerization-type" evidence="2">
    <location>
        <begin position="1"/>
        <end position="47"/>
    </location>
</feature>
<feature type="region of interest" description="Disordered" evidence="1">
    <location>
        <begin position="17"/>
        <end position="56"/>
    </location>
</feature>
<sequence length="98" mass="10972">QNRAAAIGGHALDVCSEFMPSPTFTSSDPTSLRTSEGGSRRSLNINQPSNRQEDSEDVIEALCRFRDSKSKTSRIDTNDKIHGRLRNQKLKNIMIPRN</sequence>
<evidence type="ECO:0000313" key="3">
    <source>
        <dbReference type="EMBL" id="CAF2097456.1"/>
    </source>
</evidence>
<name>A0A816T791_BRANA</name>
<dbReference type="InterPro" id="IPR006456">
    <property type="entry name" value="ZF_HD_homeobox_Cys/His_dimer"/>
</dbReference>
<protein>
    <submittedName>
        <fullName evidence="3">(rape) hypothetical protein</fullName>
    </submittedName>
</protein>
<evidence type="ECO:0000256" key="1">
    <source>
        <dbReference type="SAM" id="MobiDB-lite"/>
    </source>
</evidence>
<organism evidence="3">
    <name type="scientific">Brassica napus</name>
    <name type="common">Rape</name>
    <dbReference type="NCBI Taxonomy" id="3708"/>
    <lineage>
        <taxon>Eukaryota</taxon>
        <taxon>Viridiplantae</taxon>
        <taxon>Streptophyta</taxon>
        <taxon>Embryophyta</taxon>
        <taxon>Tracheophyta</taxon>
        <taxon>Spermatophyta</taxon>
        <taxon>Magnoliopsida</taxon>
        <taxon>eudicotyledons</taxon>
        <taxon>Gunneridae</taxon>
        <taxon>Pentapetalae</taxon>
        <taxon>rosids</taxon>
        <taxon>malvids</taxon>
        <taxon>Brassicales</taxon>
        <taxon>Brassicaceae</taxon>
        <taxon>Brassiceae</taxon>
        <taxon>Brassica</taxon>
    </lineage>
</organism>
<dbReference type="Pfam" id="PF04770">
    <property type="entry name" value="ZF-HD_dimer"/>
    <property type="match status" value="1"/>
</dbReference>
<dbReference type="Proteomes" id="UP001295469">
    <property type="component" value="Chromosome A05"/>
</dbReference>
<gene>
    <name evidence="3" type="ORF">DARMORV10_A05P18750.1</name>
</gene>
<accession>A0A816T791</accession>
<feature type="non-terminal residue" evidence="3">
    <location>
        <position position="1"/>
    </location>
</feature>
<evidence type="ECO:0000259" key="2">
    <source>
        <dbReference type="PROSITE" id="PS51523"/>
    </source>
</evidence>
<dbReference type="EMBL" id="HG994359">
    <property type="protein sequence ID" value="CAF2097456.1"/>
    <property type="molecule type" value="Genomic_DNA"/>
</dbReference>